<keyword evidence="1" id="KW-0472">Membrane</keyword>
<dbReference type="Pfam" id="PF11913">
    <property type="entry name" value="DUF3431"/>
    <property type="match status" value="1"/>
</dbReference>
<keyword evidence="3" id="KW-1185">Reference proteome</keyword>
<sequence length="430" mass="46922">MPLISVSNGKVSQGHVPCDDVFIHAAHFVPCFASRSDYYASTAASTTIRAGTQVTSPGMRRTTKKILVNFSLFGLALLFILYLNRSGRGSRKTFDWTTIRYQTTASKPPDAYGVCPGLATSAKAALVVARVAADGASNWTATLAERYHLCIYTADEKPKDGSTVLRIPANRAHEAIPYLTYIVDNYDALPEASVFVHGSRFAWHNDHPVYDNLPLLQNLNVAAALSSSGYHNLRCDWSAGTCPPSTAPQGSLETSMNAGLEPWNQRAVSDAALPSALLHLFGNGKDTRSIALGRSDAVRSQCCAQFVVARENIYQHSRDGYVALRQWLLDDGLNSAPKDDRIAGRVVSYLWHVLFLPRKGFAPRSSAGVLEGIDLNRLNDMACPSAADCYCRLYGRCDLQHCTTKESCAGQYEVPKDFKLPADWAARHGG</sequence>
<reference evidence="3" key="1">
    <citation type="submission" date="2017-03" db="EMBL/GenBank/DDBJ databases">
        <title>Genomes of endolithic fungi from Antarctica.</title>
        <authorList>
            <person name="Coleine C."/>
            <person name="Masonjones S."/>
            <person name="Stajich J.E."/>
        </authorList>
    </citation>
    <scope>NUCLEOTIDE SEQUENCE [LARGE SCALE GENOMIC DNA]</scope>
    <source>
        <strain evidence="3">CCFEE 5527</strain>
    </source>
</reference>
<protein>
    <submittedName>
        <fullName evidence="2">Uncharacterized protein</fullName>
    </submittedName>
</protein>
<proteinExistence type="predicted"/>
<dbReference type="OrthoDB" id="426718at2759"/>
<evidence type="ECO:0000313" key="3">
    <source>
        <dbReference type="Proteomes" id="UP000192596"/>
    </source>
</evidence>
<dbReference type="InterPro" id="IPR021838">
    <property type="entry name" value="DUF3431"/>
</dbReference>
<keyword evidence="1" id="KW-0812">Transmembrane</keyword>
<comment type="caution">
    <text evidence="2">The sequence shown here is derived from an EMBL/GenBank/DDBJ whole genome shotgun (WGS) entry which is preliminary data.</text>
</comment>
<dbReference type="Proteomes" id="UP000192596">
    <property type="component" value="Unassembled WGS sequence"/>
</dbReference>
<dbReference type="STRING" id="1507870.A0A1V8TU10"/>
<gene>
    <name evidence="2" type="ORF">B0A48_00176</name>
</gene>
<dbReference type="PANTHER" id="PTHR37490:SF3">
    <property type="entry name" value="DUF3431 DOMAIN CONTAINING PROTEIN"/>
    <property type="match status" value="1"/>
</dbReference>
<evidence type="ECO:0000313" key="2">
    <source>
        <dbReference type="EMBL" id="OQO14794.1"/>
    </source>
</evidence>
<dbReference type="EMBL" id="NAJO01000001">
    <property type="protein sequence ID" value="OQO14794.1"/>
    <property type="molecule type" value="Genomic_DNA"/>
</dbReference>
<feature type="transmembrane region" description="Helical" evidence="1">
    <location>
        <begin position="66"/>
        <end position="83"/>
    </location>
</feature>
<accession>A0A1V8TU10</accession>
<organism evidence="2 3">
    <name type="scientific">Cryoendolithus antarcticus</name>
    <dbReference type="NCBI Taxonomy" id="1507870"/>
    <lineage>
        <taxon>Eukaryota</taxon>
        <taxon>Fungi</taxon>
        <taxon>Dikarya</taxon>
        <taxon>Ascomycota</taxon>
        <taxon>Pezizomycotina</taxon>
        <taxon>Dothideomycetes</taxon>
        <taxon>Dothideomycetidae</taxon>
        <taxon>Cladosporiales</taxon>
        <taxon>Cladosporiaceae</taxon>
        <taxon>Cryoendolithus</taxon>
    </lineage>
</organism>
<dbReference type="InParanoid" id="A0A1V8TU10"/>
<dbReference type="AlphaFoldDB" id="A0A1V8TU10"/>
<name>A0A1V8TU10_9PEZI</name>
<keyword evidence="1" id="KW-1133">Transmembrane helix</keyword>
<dbReference type="PANTHER" id="PTHR37490">
    <property type="entry name" value="EXPRESSED PROTEIN"/>
    <property type="match status" value="1"/>
</dbReference>
<evidence type="ECO:0000256" key="1">
    <source>
        <dbReference type="SAM" id="Phobius"/>
    </source>
</evidence>